<comment type="catalytic activity">
    <reaction evidence="1">
        <text>S-ubiquitinyl-[E2 ubiquitin-conjugating enzyme]-L-cysteine + [acceptor protein]-L-lysine = [E2 ubiquitin-conjugating enzyme]-L-cysteine + N(6)-ubiquitinyl-[acceptor protein]-L-lysine.</text>
        <dbReference type="EC" id="2.3.2.27"/>
    </reaction>
</comment>
<keyword evidence="19" id="KW-1185">Reference proteome</keyword>
<sequence>MAMSNPLKGLLDTVLCSLCQESFKHPVLLKCGHNFCRACITRYCEDSQSSSTSSCACPQCGKGFRKGEFQPNWQLKHVADVAKTIPDPGGQRACNAHNRGLKLFCEVDQTLICLVCRESQDHKEHAVVPIEEAAQNYKCQIQHRLANLEKEKKKILSYKSSGKTTSQELLKQLQIDRQKIASVFQRLCEFLEEQEQLLLDQLEELKKEIEKRRDEYVAKLSEELSSFSSLISEMEQKFQQPASEFLQDISGTLCRCERKPFQNPAAFSSDLKWRLCESSQKAASLEVLMKKFKDTLASRLLFHKANVTLDPDTAHPLLVLSEDRRRVRCEHRQQRVPDTPERFDTERCVLGREGFTSGCHYWEVEVELGDGGGQGVCEQEGRGWL</sequence>
<dbReference type="InterPro" id="IPR050143">
    <property type="entry name" value="TRIM/RBCC"/>
</dbReference>
<evidence type="ECO:0000256" key="8">
    <source>
        <dbReference type="ARBA" id="ARBA00022723"/>
    </source>
</evidence>
<keyword evidence="8" id="KW-0479">Metal-binding</keyword>
<dbReference type="PRINTS" id="PR01407">
    <property type="entry name" value="BUTYPHLNCDUF"/>
</dbReference>
<dbReference type="InterPro" id="IPR003879">
    <property type="entry name" value="Butyrophylin_SPRY"/>
</dbReference>
<evidence type="ECO:0000256" key="9">
    <source>
        <dbReference type="ARBA" id="ARBA00022771"/>
    </source>
</evidence>
<dbReference type="Pfam" id="PF00643">
    <property type="entry name" value="zf-B_box"/>
    <property type="match status" value="1"/>
</dbReference>
<reference evidence="18" key="3">
    <citation type="submission" date="2025-08" db="UniProtKB">
        <authorList>
            <consortium name="Ensembl"/>
        </authorList>
    </citation>
    <scope>IDENTIFICATION</scope>
</reference>
<keyword evidence="11" id="KW-0862">Zinc</keyword>
<dbReference type="HOGENOM" id="CLU_013137_6_1_1"/>
<evidence type="ECO:0000256" key="13">
    <source>
        <dbReference type="PROSITE-ProRule" id="PRU00024"/>
    </source>
</evidence>
<comment type="subcellular location">
    <subcellularLocation>
        <location evidence="2">Cytoplasm</location>
    </subcellularLocation>
</comment>
<comment type="pathway">
    <text evidence="3">Protein modification; protein ubiquitination.</text>
</comment>
<keyword evidence="9 13" id="KW-0863">Zinc-finger</keyword>
<keyword evidence="12 14" id="KW-0175">Coiled coil</keyword>
<keyword evidence="6" id="KW-0963">Cytoplasm</keyword>
<dbReference type="PROSITE" id="PS50188">
    <property type="entry name" value="B302_SPRY"/>
    <property type="match status" value="1"/>
</dbReference>
<dbReference type="SMART" id="SM00336">
    <property type="entry name" value="BBOX"/>
    <property type="match status" value="1"/>
</dbReference>
<feature type="domain" description="RING-type" evidence="15">
    <location>
        <begin position="16"/>
        <end position="60"/>
    </location>
</feature>
<dbReference type="Gene3D" id="2.60.120.920">
    <property type="match status" value="1"/>
</dbReference>
<keyword evidence="10" id="KW-0833">Ubl conjugation pathway</keyword>
<evidence type="ECO:0000256" key="2">
    <source>
        <dbReference type="ARBA" id="ARBA00004496"/>
    </source>
</evidence>
<evidence type="ECO:0000259" key="15">
    <source>
        <dbReference type="PROSITE" id="PS50089"/>
    </source>
</evidence>
<dbReference type="PANTHER" id="PTHR24103">
    <property type="entry name" value="E3 UBIQUITIN-PROTEIN LIGASE TRIM"/>
    <property type="match status" value="1"/>
</dbReference>
<dbReference type="InterPro" id="IPR027370">
    <property type="entry name" value="Znf-RING_euk"/>
</dbReference>
<proteinExistence type="inferred from homology"/>
<reference evidence="18" key="4">
    <citation type="submission" date="2025-09" db="UniProtKB">
        <authorList>
            <consortium name="Ensembl"/>
        </authorList>
    </citation>
    <scope>IDENTIFICATION</scope>
</reference>
<dbReference type="InterPro" id="IPR017907">
    <property type="entry name" value="Znf_RING_CS"/>
</dbReference>
<dbReference type="AlphaFoldDB" id="K7G3Z6"/>
<evidence type="ECO:0000256" key="5">
    <source>
        <dbReference type="ARBA" id="ARBA00012483"/>
    </source>
</evidence>
<dbReference type="PROSITE" id="PS50089">
    <property type="entry name" value="ZF_RING_2"/>
    <property type="match status" value="1"/>
</dbReference>
<dbReference type="InterPro" id="IPR001870">
    <property type="entry name" value="B30.2/SPRY"/>
</dbReference>
<dbReference type="InterPro" id="IPR043136">
    <property type="entry name" value="B30.2/SPRY_sf"/>
</dbReference>
<dbReference type="EC" id="2.3.2.27" evidence="5"/>
<dbReference type="eggNOG" id="KOG2177">
    <property type="taxonomic scope" value="Eukaryota"/>
</dbReference>
<dbReference type="GeneTree" id="ENSGT01030000234669"/>
<dbReference type="Gene3D" id="3.30.40.10">
    <property type="entry name" value="Zinc/RING finger domain, C3HC4 (zinc finger)"/>
    <property type="match status" value="1"/>
</dbReference>
<evidence type="ECO:0000256" key="4">
    <source>
        <dbReference type="ARBA" id="ARBA00008518"/>
    </source>
</evidence>
<dbReference type="SMART" id="SM00589">
    <property type="entry name" value="PRY"/>
    <property type="match status" value="1"/>
</dbReference>
<dbReference type="InterPro" id="IPR001841">
    <property type="entry name" value="Znf_RING"/>
</dbReference>
<dbReference type="GO" id="GO:0008270">
    <property type="term" value="F:zinc ion binding"/>
    <property type="evidence" value="ECO:0007669"/>
    <property type="project" value="UniProtKB-KW"/>
</dbReference>
<dbReference type="SUPFAM" id="SSF57845">
    <property type="entry name" value="B-box zinc-binding domain"/>
    <property type="match status" value="1"/>
</dbReference>
<dbReference type="EMBL" id="AGCU01001606">
    <property type="status" value="NOT_ANNOTATED_CDS"/>
    <property type="molecule type" value="Genomic_DNA"/>
</dbReference>
<dbReference type="EMBL" id="AGCU01001607">
    <property type="status" value="NOT_ANNOTATED_CDS"/>
    <property type="molecule type" value="Genomic_DNA"/>
</dbReference>
<evidence type="ECO:0000256" key="11">
    <source>
        <dbReference type="ARBA" id="ARBA00022833"/>
    </source>
</evidence>
<feature type="domain" description="B box-type" evidence="16">
    <location>
        <begin position="89"/>
        <end position="130"/>
    </location>
</feature>
<evidence type="ECO:0000259" key="16">
    <source>
        <dbReference type="PROSITE" id="PS50119"/>
    </source>
</evidence>
<evidence type="ECO:0000256" key="14">
    <source>
        <dbReference type="SAM" id="Coils"/>
    </source>
</evidence>
<dbReference type="Ensembl" id="ENSPSIT00000015078.1">
    <property type="protein sequence ID" value="ENSPSIP00000015007.1"/>
    <property type="gene ID" value="ENSPSIG00000013435.1"/>
</dbReference>
<comment type="similarity">
    <text evidence="4">Belongs to the TRIM/RBCC family.</text>
</comment>
<reference evidence="19" key="2">
    <citation type="journal article" date="2013" name="Nat. Genet.">
        <title>The draft genomes of soft-shell turtle and green sea turtle yield insights into the development and evolution of the turtle-specific body plan.</title>
        <authorList>
            <person name="Wang Z."/>
            <person name="Pascual-Anaya J."/>
            <person name="Zadissa A."/>
            <person name="Li W."/>
            <person name="Niimura Y."/>
            <person name="Huang Z."/>
            <person name="Li C."/>
            <person name="White S."/>
            <person name="Xiong Z."/>
            <person name="Fang D."/>
            <person name="Wang B."/>
            <person name="Ming Y."/>
            <person name="Chen Y."/>
            <person name="Zheng Y."/>
            <person name="Kuraku S."/>
            <person name="Pignatelli M."/>
            <person name="Herrero J."/>
            <person name="Beal K."/>
            <person name="Nozawa M."/>
            <person name="Li Q."/>
            <person name="Wang J."/>
            <person name="Zhang H."/>
            <person name="Yu L."/>
            <person name="Shigenobu S."/>
            <person name="Wang J."/>
            <person name="Liu J."/>
            <person name="Flicek P."/>
            <person name="Searle S."/>
            <person name="Wang J."/>
            <person name="Kuratani S."/>
            <person name="Yin Y."/>
            <person name="Aken B."/>
            <person name="Zhang G."/>
            <person name="Irie N."/>
        </authorList>
    </citation>
    <scope>NUCLEOTIDE SEQUENCE [LARGE SCALE GENOMIC DNA]</scope>
    <source>
        <strain evidence="19">Daiwa-1</strain>
    </source>
</reference>
<feature type="domain" description="B30.2/SPRY" evidence="17">
    <location>
        <begin position="287"/>
        <end position="385"/>
    </location>
</feature>
<dbReference type="InterPro" id="IPR006574">
    <property type="entry name" value="PRY"/>
</dbReference>
<dbReference type="InterPro" id="IPR013320">
    <property type="entry name" value="ConA-like_dom_sf"/>
</dbReference>
<evidence type="ECO:0000256" key="12">
    <source>
        <dbReference type="ARBA" id="ARBA00023054"/>
    </source>
</evidence>
<dbReference type="Gene3D" id="3.30.160.60">
    <property type="entry name" value="Classic Zinc Finger"/>
    <property type="match status" value="1"/>
</dbReference>
<organism evidence="18 19">
    <name type="scientific">Pelodiscus sinensis</name>
    <name type="common">Chinese softshell turtle</name>
    <name type="synonym">Trionyx sinensis</name>
    <dbReference type="NCBI Taxonomy" id="13735"/>
    <lineage>
        <taxon>Eukaryota</taxon>
        <taxon>Metazoa</taxon>
        <taxon>Chordata</taxon>
        <taxon>Craniata</taxon>
        <taxon>Vertebrata</taxon>
        <taxon>Euteleostomi</taxon>
        <taxon>Archelosauria</taxon>
        <taxon>Testudinata</taxon>
        <taxon>Testudines</taxon>
        <taxon>Cryptodira</taxon>
        <taxon>Trionychia</taxon>
        <taxon>Trionychidae</taxon>
        <taxon>Pelodiscus</taxon>
    </lineage>
</organism>
<feature type="coiled-coil region" evidence="14">
    <location>
        <begin position="188"/>
        <end position="237"/>
    </location>
</feature>
<dbReference type="Proteomes" id="UP000007267">
    <property type="component" value="Unassembled WGS sequence"/>
</dbReference>
<protein>
    <recommendedName>
        <fullName evidence="5">RING-type E3 ubiquitin transferase</fullName>
        <ecNumber evidence="5">2.3.2.27</ecNumber>
    </recommendedName>
</protein>
<dbReference type="InterPro" id="IPR013083">
    <property type="entry name" value="Znf_RING/FYVE/PHD"/>
</dbReference>
<dbReference type="SUPFAM" id="SSF57850">
    <property type="entry name" value="RING/U-box"/>
    <property type="match status" value="1"/>
</dbReference>
<evidence type="ECO:0000313" key="18">
    <source>
        <dbReference type="Ensembl" id="ENSPSIP00000015007.1"/>
    </source>
</evidence>
<evidence type="ECO:0000259" key="17">
    <source>
        <dbReference type="PROSITE" id="PS50188"/>
    </source>
</evidence>
<dbReference type="PROSITE" id="PS50119">
    <property type="entry name" value="ZF_BBOX"/>
    <property type="match status" value="1"/>
</dbReference>
<evidence type="ECO:0000256" key="7">
    <source>
        <dbReference type="ARBA" id="ARBA00022679"/>
    </source>
</evidence>
<evidence type="ECO:0000256" key="10">
    <source>
        <dbReference type="ARBA" id="ARBA00022786"/>
    </source>
</evidence>
<dbReference type="PRINTS" id="PR01406">
    <property type="entry name" value="BBOXZNFINGER"/>
</dbReference>
<name>K7G3Z6_PELSI</name>
<dbReference type="InterPro" id="IPR000315">
    <property type="entry name" value="Znf_B-box"/>
</dbReference>
<dbReference type="SMART" id="SM00184">
    <property type="entry name" value="RING"/>
    <property type="match status" value="1"/>
</dbReference>
<evidence type="ECO:0000313" key="19">
    <source>
        <dbReference type="Proteomes" id="UP000007267"/>
    </source>
</evidence>
<dbReference type="GO" id="GO:0005737">
    <property type="term" value="C:cytoplasm"/>
    <property type="evidence" value="ECO:0007669"/>
    <property type="project" value="UniProtKB-SubCell"/>
</dbReference>
<evidence type="ECO:0000256" key="3">
    <source>
        <dbReference type="ARBA" id="ARBA00004906"/>
    </source>
</evidence>
<dbReference type="Pfam" id="PF13765">
    <property type="entry name" value="PRY"/>
    <property type="match status" value="1"/>
</dbReference>
<evidence type="ECO:0000256" key="1">
    <source>
        <dbReference type="ARBA" id="ARBA00000900"/>
    </source>
</evidence>
<evidence type="ECO:0000256" key="6">
    <source>
        <dbReference type="ARBA" id="ARBA00022490"/>
    </source>
</evidence>
<dbReference type="PROSITE" id="PS00518">
    <property type="entry name" value="ZF_RING_1"/>
    <property type="match status" value="1"/>
</dbReference>
<dbReference type="GO" id="GO:0061630">
    <property type="term" value="F:ubiquitin protein ligase activity"/>
    <property type="evidence" value="ECO:0007669"/>
    <property type="project" value="UniProtKB-EC"/>
</dbReference>
<keyword evidence="7" id="KW-0808">Transferase</keyword>
<dbReference type="OMA" id="LRCETRK"/>
<dbReference type="Pfam" id="PF13445">
    <property type="entry name" value="zf-RING_UBOX"/>
    <property type="match status" value="1"/>
</dbReference>
<accession>K7G3Z6</accession>
<dbReference type="InterPro" id="IPR020457">
    <property type="entry name" value="Znf_B-box_chordata"/>
</dbReference>
<dbReference type="SUPFAM" id="SSF49899">
    <property type="entry name" value="Concanavalin A-like lectins/glucanases"/>
    <property type="match status" value="1"/>
</dbReference>
<reference evidence="19" key="1">
    <citation type="submission" date="2011-10" db="EMBL/GenBank/DDBJ databases">
        <authorList>
            <consortium name="Soft-shell Turtle Genome Consortium"/>
        </authorList>
    </citation>
    <scope>NUCLEOTIDE SEQUENCE [LARGE SCALE GENOMIC DNA]</scope>
    <source>
        <strain evidence="19">Daiwa-1</strain>
    </source>
</reference>